<evidence type="ECO:0000313" key="2">
    <source>
        <dbReference type="EMBL" id="QLH81458.1"/>
    </source>
</evidence>
<reference evidence="2 3" key="1">
    <citation type="submission" date="2020-07" db="EMBL/GenBank/DDBJ databases">
        <title>Halosimplex litoreum sp. nov. and Halosimplex rubrum sp. nov., isolated from different salt environments.</title>
        <authorList>
            <person name="Cui H."/>
        </authorList>
    </citation>
    <scope>NUCLEOTIDE SEQUENCE [LARGE SCALE GENOMIC DNA]</scope>
    <source>
        <strain evidence="2 3">R2</strain>
    </source>
</reference>
<gene>
    <name evidence="2" type="ORF">HZS54_07375</name>
</gene>
<feature type="compositionally biased region" description="Low complexity" evidence="1">
    <location>
        <begin position="41"/>
        <end position="79"/>
    </location>
</feature>
<dbReference type="GeneID" id="56082398"/>
<dbReference type="EMBL" id="CP058909">
    <property type="protein sequence ID" value="QLH81458.1"/>
    <property type="molecule type" value="Genomic_DNA"/>
</dbReference>
<accession>A0A7D5PB24</accession>
<dbReference type="OrthoDB" id="241375at2157"/>
<feature type="compositionally biased region" description="Low complexity" evidence="1">
    <location>
        <begin position="20"/>
        <end position="34"/>
    </location>
</feature>
<dbReference type="RefSeq" id="WP_179921474.1">
    <property type="nucleotide sequence ID" value="NZ_CP058909.1"/>
</dbReference>
<dbReference type="PROSITE" id="PS51257">
    <property type="entry name" value="PROKAR_LIPOPROTEIN"/>
    <property type="match status" value="1"/>
</dbReference>
<dbReference type="AlphaFoldDB" id="A0A7D5PB24"/>
<name>A0A7D5PB24_9EURY</name>
<dbReference type="KEGG" id="hpel:HZS54_07375"/>
<proteinExistence type="predicted"/>
<feature type="region of interest" description="Disordered" evidence="1">
    <location>
        <begin position="20"/>
        <end position="79"/>
    </location>
</feature>
<dbReference type="Proteomes" id="UP000509346">
    <property type="component" value="Chromosome"/>
</dbReference>
<dbReference type="PROSITE" id="PS51318">
    <property type="entry name" value="TAT"/>
    <property type="match status" value="1"/>
</dbReference>
<evidence type="ECO:0000256" key="1">
    <source>
        <dbReference type="SAM" id="MobiDB-lite"/>
    </source>
</evidence>
<protein>
    <submittedName>
        <fullName evidence="2">Uncharacterized protein</fullName>
    </submittedName>
</protein>
<dbReference type="InterPro" id="IPR006311">
    <property type="entry name" value="TAT_signal"/>
</dbReference>
<keyword evidence="3" id="KW-1185">Reference proteome</keyword>
<organism evidence="2 3">
    <name type="scientific">Halosimplex pelagicum</name>
    <dbReference type="NCBI Taxonomy" id="869886"/>
    <lineage>
        <taxon>Archaea</taxon>
        <taxon>Methanobacteriati</taxon>
        <taxon>Methanobacteriota</taxon>
        <taxon>Stenosarchaea group</taxon>
        <taxon>Halobacteria</taxon>
        <taxon>Halobacteriales</taxon>
        <taxon>Haloarculaceae</taxon>
        <taxon>Halosimplex</taxon>
    </lineage>
</organism>
<sequence length="452" mass="45684">MTSPRRKFLRRSAAALLAGATAGCLSDDTTTSTDGPGGAGTDTDAATDAATPTATGTPESTPTDSPTPTETATATPADDALGNADYAEWLPAPAAFDRDGYEFTSIATGDILDRESDLGDGATEGLRGDTGAPAVDSYAETAAFHRLQPGVLVFEADLDRETAAGDLREVGLTEAETRRGFAVFTGERGAAALRESALVLAFGVGGGDAGRSVVEAVVDAEAGAGPRYVDESDDCERLTDAIGSAHLLSGRTHPAEEGLDGAVAAGLGVEVGASETRVRAPAVFPEGRVDEATLTEWAADADAFYGGEVETVVDGRVATARATVPTADVENFGSGSLPGSGRTAPRTPQAVFGYEYESTGDGVGILEVTHEGGDTIPGSQLYLRGAGFAEVDGVDQTAAGQWQGTASGDDEAVVAGDFAEVGVASDYEIAVVWESADGDASATLDEGSGPDA</sequence>
<evidence type="ECO:0000313" key="3">
    <source>
        <dbReference type="Proteomes" id="UP000509346"/>
    </source>
</evidence>